<sequence>MSSSFGMKLSLPPEMAAKLRQTSQPEKDAEEGNDSVQENSENIQDAKLPEISIDVENLVGYKPELEEMESIKSQLLEAMWTRYRLEEREYVPTDSSLQTMVMAPPDFDFQVVELLQNGVARFKQYTDEDDSPRNEGCSMIISYPPTIITSDGESKLTSKLWEQTSTCPFAFRSDDATKFIPHLWNYLAHCSRNLDWKYKMSQELANLVEQEETRIRYEEWTTTQRKAKLDQLYSIRETIVHQVDMSEAKYDSFAKERENIVKEKMQQQQRLEATKTSDLSFPEEFALLGMNDHATEETDDDWGLGDDDSYGMSDDSDYSAYGESSDGGYGSDASLSERSEEKGDHGPIPSSHQQELQGVDGTPSTEAQHLPIEGEQKLAMPQAPIDGTAGVDGAAGDQKEKLTLTTPFRRRQERRQRAKQRKRQERNEAKNKAEKERLKKMERELREQHTSREMVVAQTIYEALSKKLESVEELLESLQDEEWQAEEDREHDAESKKDTVHQSDKSFTLLDQILAMILGTTPVPRGMTSQEHYRFVQEEHKAIVNEWKSYFGRLPASLGGASDPTKPTPNPDFTERASPSQLRKQLGIVDNTDDDWDADDIEQKNANPDKAKPSSPPVYGLRPGGSIK</sequence>
<proteinExistence type="predicted"/>
<feature type="compositionally biased region" description="Polar residues" evidence="1">
    <location>
        <begin position="350"/>
        <end position="367"/>
    </location>
</feature>
<feature type="region of interest" description="Disordered" evidence="1">
    <location>
        <begin position="558"/>
        <end position="628"/>
    </location>
</feature>
<gene>
    <name evidence="2" type="ORF">CYCCA115_LOCUS12653</name>
</gene>
<comment type="caution">
    <text evidence="2">The sequence shown here is derived from an EMBL/GenBank/DDBJ whole genome shotgun (WGS) entry which is preliminary data.</text>
</comment>
<organism evidence="2 3">
    <name type="scientific">Cylindrotheca closterium</name>
    <dbReference type="NCBI Taxonomy" id="2856"/>
    <lineage>
        <taxon>Eukaryota</taxon>
        <taxon>Sar</taxon>
        <taxon>Stramenopiles</taxon>
        <taxon>Ochrophyta</taxon>
        <taxon>Bacillariophyta</taxon>
        <taxon>Bacillariophyceae</taxon>
        <taxon>Bacillariophycidae</taxon>
        <taxon>Bacillariales</taxon>
        <taxon>Bacillariaceae</taxon>
        <taxon>Cylindrotheca</taxon>
    </lineage>
</organism>
<feature type="compositionally biased region" description="Polar residues" evidence="1">
    <location>
        <begin position="34"/>
        <end position="43"/>
    </location>
</feature>
<keyword evidence="3" id="KW-1185">Reference proteome</keyword>
<dbReference type="AlphaFoldDB" id="A0AAD2FRI9"/>
<evidence type="ECO:0000313" key="2">
    <source>
        <dbReference type="EMBL" id="CAJ1950582.1"/>
    </source>
</evidence>
<feature type="compositionally biased region" description="Low complexity" evidence="1">
    <location>
        <begin position="386"/>
        <end position="396"/>
    </location>
</feature>
<feature type="region of interest" description="Disordered" evidence="1">
    <location>
        <begin position="1"/>
        <end position="47"/>
    </location>
</feature>
<feature type="region of interest" description="Disordered" evidence="1">
    <location>
        <begin position="296"/>
        <end position="450"/>
    </location>
</feature>
<name>A0AAD2FRI9_9STRA</name>
<feature type="region of interest" description="Disordered" evidence="1">
    <location>
        <begin position="479"/>
        <end position="502"/>
    </location>
</feature>
<reference evidence="2" key="1">
    <citation type="submission" date="2023-08" db="EMBL/GenBank/DDBJ databases">
        <authorList>
            <person name="Audoor S."/>
            <person name="Bilcke G."/>
        </authorList>
    </citation>
    <scope>NUCLEOTIDE SEQUENCE</scope>
</reference>
<evidence type="ECO:0000313" key="3">
    <source>
        <dbReference type="Proteomes" id="UP001295423"/>
    </source>
</evidence>
<feature type="compositionally biased region" description="Basic and acidic residues" evidence="1">
    <location>
        <begin position="335"/>
        <end position="345"/>
    </location>
</feature>
<feature type="compositionally biased region" description="Acidic residues" evidence="1">
    <location>
        <begin position="297"/>
        <end position="317"/>
    </location>
</feature>
<feature type="compositionally biased region" description="Basic and acidic residues" evidence="1">
    <location>
        <begin position="425"/>
        <end position="450"/>
    </location>
</feature>
<feature type="compositionally biased region" description="Acidic residues" evidence="1">
    <location>
        <begin position="591"/>
        <end position="600"/>
    </location>
</feature>
<evidence type="ECO:0000256" key="1">
    <source>
        <dbReference type="SAM" id="MobiDB-lite"/>
    </source>
</evidence>
<accession>A0AAD2FRI9</accession>
<feature type="compositionally biased region" description="Basic and acidic residues" evidence="1">
    <location>
        <begin position="486"/>
        <end position="502"/>
    </location>
</feature>
<protein>
    <submittedName>
        <fullName evidence="2">Uncharacterized protein</fullName>
    </submittedName>
</protein>
<feature type="compositionally biased region" description="Basic residues" evidence="1">
    <location>
        <begin position="408"/>
        <end position="424"/>
    </location>
</feature>
<dbReference type="EMBL" id="CAKOGP040001770">
    <property type="protein sequence ID" value="CAJ1950582.1"/>
    <property type="molecule type" value="Genomic_DNA"/>
</dbReference>
<feature type="compositionally biased region" description="Basic and acidic residues" evidence="1">
    <location>
        <begin position="601"/>
        <end position="612"/>
    </location>
</feature>
<dbReference type="Proteomes" id="UP001295423">
    <property type="component" value="Unassembled WGS sequence"/>
</dbReference>